<dbReference type="GO" id="GO:0005524">
    <property type="term" value="F:ATP binding"/>
    <property type="evidence" value="ECO:0007669"/>
    <property type="project" value="UniProtKB-UniRule"/>
</dbReference>
<organism evidence="13 14">
    <name type="scientific">Geodia barretti</name>
    <name type="common">Barrett's horny sponge</name>
    <dbReference type="NCBI Taxonomy" id="519541"/>
    <lineage>
        <taxon>Eukaryota</taxon>
        <taxon>Metazoa</taxon>
        <taxon>Porifera</taxon>
        <taxon>Demospongiae</taxon>
        <taxon>Heteroscleromorpha</taxon>
        <taxon>Tetractinellida</taxon>
        <taxon>Astrophorina</taxon>
        <taxon>Geodiidae</taxon>
        <taxon>Geodia</taxon>
    </lineage>
</organism>
<proteinExistence type="predicted"/>
<protein>
    <submittedName>
        <fullName evidence="13">Tyrosine-protein kinase transforming protein SEA</fullName>
    </submittedName>
</protein>
<keyword evidence="10" id="KW-0479">Metal-binding</keyword>
<evidence type="ECO:0000256" key="9">
    <source>
        <dbReference type="PIRSR" id="PIRSR000615-2"/>
    </source>
</evidence>
<dbReference type="EMBL" id="CASHTH010000209">
    <property type="protein sequence ID" value="CAI7994211.1"/>
    <property type="molecule type" value="Genomic_DNA"/>
</dbReference>
<evidence type="ECO:0000256" key="2">
    <source>
        <dbReference type="ARBA" id="ARBA00022679"/>
    </source>
</evidence>
<keyword evidence="14" id="KW-1185">Reference proteome</keyword>
<comment type="caution">
    <text evidence="13">The sequence shown here is derived from an EMBL/GenBank/DDBJ whole genome shotgun (WGS) entry which is preliminary data.</text>
</comment>
<dbReference type="GO" id="GO:0005886">
    <property type="term" value="C:plasma membrane"/>
    <property type="evidence" value="ECO:0007669"/>
    <property type="project" value="TreeGrafter"/>
</dbReference>
<dbReference type="SUPFAM" id="SSF56112">
    <property type="entry name" value="Protein kinase-like (PK-like)"/>
    <property type="match status" value="1"/>
</dbReference>
<dbReference type="PIRSF" id="PIRSF000615">
    <property type="entry name" value="TyrPK_CSF1-R"/>
    <property type="match status" value="1"/>
</dbReference>
<keyword evidence="6" id="KW-0829">Tyrosine-protein kinase</keyword>
<dbReference type="GO" id="GO:0043235">
    <property type="term" value="C:receptor complex"/>
    <property type="evidence" value="ECO:0007669"/>
    <property type="project" value="TreeGrafter"/>
</dbReference>
<accession>A0AA35W0R0</accession>
<keyword evidence="3 9" id="KW-0547">Nucleotide-binding</keyword>
<comment type="subcellular location">
    <subcellularLocation>
        <location evidence="1">Membrane</location>
        <topology evidence="1">Single-pass membrane protein</topology>
    </subcellularLocation>
</comment>
<feature type="binding site" evidence="10">
    <location>
        <position position="170"/>
    </location>
    <ligand>
        <name>Mg(2+)</name>
        <dbReference type="ChEBI" id="CHEBI:18420"/>
    </ligand>
</feature>
<evidence type="ECO:0000256" key="4">
    <source>
        <dbReference type="ARBA" id="ARBA00022777"/>
    </source>
</evidence>
<dbReference type="InterPro" id="IPR011009">
    <property type="entry name" value="Kinase-like_dom_sf"/>
</dbReference>
<feature type="domain" description="Protein kinase" evidence="12">
    <location>
        <begin position="39"/>
        <end position="306"/>
    </location>
</feature>
<dbReference type="GO" id="GO:0006909">
    <property type="term" value="P:phagocytosis"/>
    <property type="evidence" value="ECO:0007669"/>
    <property type="project" value="TreeGrafter"/>
</dbReference>
<dbReference type="Gene3D" id="1.10.510.10">
    <property type="entry name" value="Transferase(Phosphotransferase) domain 1"/>
    <property type="match status" value="1"/>
</dbReference>
<keyword evidence="4 13" id="KW-0418">Kinase</keyword>
<dbReference type="SMART" id="SM00219">
    <property type="entry name" value="TyrKc"/>
    <property type="match status" value="1"/>
</dbReference>
<dbReference type="Pfam" id="PF07714">
    <property type="entry name" value="PK_Tyr_Ser-Thr"/>
    <property type="match status" value="1"/>
</dbReference>
<dbReference type="GO" id="GO:0016477">
    <property type="term" value="P:cell migration"/>
    <property type="evidence" value="ECO:0007669"/>
    <property type="project" value="TreeGrafter"/>
</dbReference>
<comment type="catalytic activity">
    <reaction evidence="7">
        <text>L-tyrosyl-[protein] + ATP = O-phospho-L-tyrosyl-[protein] + ADP + H(+)</text>
        <dbReference type="Rhea" id="RHEA:10596"/>
        <dbReference type="Rhea" id="RHEA-COMP:10136"/>
        <dbReference type="Rhea" id="RHEA-COMP:20101"/>
        <dbReference type="ChEBI" id="CHEBI:15378"/>
        <dbReference type="ChEBI" id="CHEBI:30616"/>
        <dbReference type="ChEBI" id="CHEBI:46858"/>
        <dbReference type="ChEBI" id="CHEBI:61978"/>
        <dbReference type="ChEBI" id="CHEBI:456216"/>
        <dbReference type="EC" id="2.7.10.1"/>
    </reaction>
</comment>
<evidence type="ECO:0000256" key="10">
    <source>
        <dbReference type="PIRSR" id="PIRSR000615-3"/>
    </source>
</evidence>
<evidence type="ECO:0000256" key="8">
    <source>
        <dbReference type="PIRSR" id="PIRSR000615-1"/>
    </source>
</evidence>
<evidence type="ECO:0000256" key="1">
    <source>
        <dbReference type="ARBA" id="ARBA00004167"/>
    </source>
</evidence>
<dbReference type="InterPro" id="IPR008266">
    <property type="entry name" value="Tyr_kinase_AS"/>
</dbReference>
<feature type="binding site" evidence="11">
    <location>
        <position position="67"/>
    </location>
    <ligand>
        <name>ATP</name>
        <dbReference type="ChEBI" id="CHEBI:30616"/>
    </ligand>
</feature>
<dbReference type="InterPro" id="IPR000719">
    <property type="entry name" value="Prot_kinase_dom"/>
</dbReference>
<evidence type="ECO:0000256" key="3">
    <source>
        <dbReference type="ARBA" id="ARBA00022741"/>
    </source>
</evidence>
<dbReference type="InterPro" id="IPR020635">
    <property type="entry name" value="Tyr_kinase_cat_dom"/>
</dbReference>
<dbReference type="PANTHER" id="PTHR24416">
    <property type="entry name" value="TYROSINE-PROTEIN KINASE RECEPTOR"/>
    <property type="match status" value="1"/>
</dbReference>
<keyword evidence="10" id="KW-0460">Magnesium</keyword>
<evidence type="ECO:0000256" key="5">
    <source>
        <dbReference type="ARBA" id="ARBA00022840"/>
    </source>
</evidence>
<reference evidence="13" key="1">
    <citation type="submission" date="2023-03" db="EMBL/GenBank/DDBJ databases">
        <authorList>
            <person name="Steffen K."/>
            <person name="Cardenas P."/>
        </authorList>
    </citation>
    <scope>NUCLEOTIDE SEQUENCE</scope>
</reference>
<dbReference type="PROSITE" id="PS00109">
    <property type="entry name" value="PROTEIN_KINASE_TYR"/>
    <property type="match status" value="1"/>
</dbReference>
<dbReference type="AlphaFoldDB" id="A0AA35W0R0"/>
<dbReference type="InterPro" id="IPR050122">
    <property type="entry name" value="RTK"/>
</dbReference>
<feature type="active site" description="Proton acceptor" evidence="8">
    <location>
        <position position="165"/>
    </location>
</feature>
<name>A0AA35W0R0_GEOBA</name>
<evidence type="ECO:0000256" key="6">
    <source>
        <dbReference type="ARBA" id="ARBA00023137"/>
    </source>
</evidence>
<evidence type="ECO:0000256" key="7">
    <source>
        <dbReference type="ARBA" id="ARBA00051243"/>
    </source>
</evidence>
<dbReference type="InterPro" id="IPR001245">
    <property type="entry name" value="Ser-Thr/Tyr_kinase_cat_dom"/>
</dbReference>
<dbReference type="FunFam" id="1.10.510.10:FF:000554">
    <property type="entry name" value="Predicted protein"/>
    <property type="match status" value="1"/>
</dbReference>
<evidence type="ECO:0000313" key="14">
    <source>
        <dbReference type="Proteomes" id="UP001174909"/>
    </source>
</evidence>
<dbReference type="PROSITE" id="PS00107">
    <property type="entry name" value="PROTEIN_KINASE_ATP"/>
    <property type="match status" value="1"/>
</dbReference>
<dbReference type="GO" id="GO:0046872">
    <property type="term" value="F:metal ion binding"/>
    <property type="evidence" value="ECO:0007669"/>
    <property type="project" value="UniProtKB-KW"/>
</dbReference>
<feature type="non-terminal residue" evidence="13">
    <location>
        <position position="1"/>
    </location>
</feature>
<dbReference type="PANTHER" id="PTHR24416:SF564">
    <property type="entry name" value="MACROPHAGE-STIMULATING PROTEIN RECEPTOR"/>
    <property type="match status" value="1"/>
</dbReference>
<keyword evidence="2" id="KW-0808">Transferase</keyword>
<dbReference type="PRINTS" id="PR00109">
    <property type="entry name" value="TYRKINASE"/>
</dbReference>
<evidence type="ECO:0000256" key="11">
    <source>
        <dbReference type="PROSITE-ProRule" id="PRU10141"/>
    </source>
</evidence>
<dbReference type="Proteomes" id="UP001174909">
    <property type="component" value="Unassembled WGS sequence"/>
</dbReference>
<sequence>SVGIPNYFYFIDKKLSVELKEQLHWQLRHKNMIISKAQIHLSSTIGQGEFGLVFKGYVDGGNLAAIKTSKALSSEREKENLLKEMSKMASFQHKNVMTLIGVCLDGEMPLIIMPFMAKGSVLEYVRYMKENLLQETKIRTTFLGICHQITKGMKYLADCKFVHRDLAARNCMIDENNVVKVADFGLSEDVYSSGGYFCRSKEEVVAREEKVPIRWMAPESIETGKHSEKTDVWAFGVTCWEVFTFGRVPYSGIRAMSILNILKSGQRLERPTNDICSDNIYDVMMVCWSEISGDRPNFESLVHTFDGILERESGYLHLCL</sequence>
<feature type="binding site" evidence="9">
    <location>
        <position position="169"/>
    </location>
    <ligand>
        <name>ATP</name>
        <dbReference type="ChEBI" id="CHEBI:30616"/>
    </ligand>
</feature>
<dbReference type="CDD" id="cd00192">
    <property type="entry name" value="PTKc"/>
    <property type="match status" value="1"/>
</dbReference>
<dbReference type="PROSITE" id="PS50011">
    <property type="entry name" value="PROTEIN_KINASE_DOM"/>
    <property type="match status" value="1"/>
</dbReference>
<evidence type="ECO:0000313" key="13">
    <source>
        <dbReference type="EMBL" id="CAI7994211.1"/>
    </source>
</evidence>
<evidence type="ECO:0000259" key="12">
    <source>
        <dbReference type="PROSITE" id="PS50011"/>
    </source>
</evidence>
<feature type="binding site" evidence="10">
    <location>
        <position position="183"/>
    </location>
    <ligand>
        <name>Mg(2+)</name>
        <dbReference type="ChEBI" id="CHEBI:18420"/>
    </ligand>
</feature>
<keyword evidence="5 9" id="KW-0067">ATP-binding</keyword>
<dbReference type="GO" id="GO:0004714">
    <property type="term" value="F:transmembrane receptor protein tyrosine kinase activity"/>
    <property type="evidence" value="ECO:0007669"/>
    <property type="project" value="UniProtKB-EC"/>
</dbReference>
<dbReference type="GO" id="GO:0007169">
    <property type="term" value="P:cell surface receptor protein tyrosine kinase signaling pathway"/>
    <property type="evidence" value="ECO:0007669"/>
    <property type="project" value="TreeGrafter"/>
</dbReference>
<gene>
    <name evidence="13" type="ORF">GBAR_LOCUS1409</name>
</gene>
<dbReference type="InterPro" id="IPR017441">
    <property type="entry name" value="Protein_kinase_ATP_BS"/>
</dbReference>